<dbReference type="SUPFAM" id="SSF46785">
    <property type="entry name" value="Winged helix' DNA-binding domain"/>
    <property type="match status" value="1"/>
</dbReference>
<dbReference type="EMBL" id="CP158165">
    <property type="protein sequence ID" value="XBV26308.1"/>
    <property type="molecule type" value="Genomic_DNA"/>
</dbReference>
<dbReference type="InterPro" id="IPR036388">
    <property type="entry name" value="WH-like_DNA-bd_sf"/>
</dbReference>
<dbReference type="SUPFAM" id="SSF53850">
    <property type="entry name" value="Periplasmic binding protein-like II"/>
    <property type="match status" value="1"/>
</dbReference>
<dbReference type="GO" id="GO:0003677">
    <property type="term" value="F:DNA binding"/>
    <property type="evidence" value="ECO:0007669"/>
    <property type="project" value="UniProtKB-KW"/>
</dbReference>
<comment type="similarity">
    <text evidence="1">Belongs to the LysR transcriptional regulatory family.</text>
</comment>
<evidence type="ECO:0000256" key="3">
    <source>
        <dbReference type="ARBA" id="ARBA00023125"/>
    </source>
</evidence>
<dbReference type="Gene3D" id="3.40.190.10">
    <property type="entry name" value="Periplasmic binding protein-like II"/>
    <property type="match status" value="2"/>
</dbReference>
<evidence type="ECO:0000313" key="7">
    <source>
        <dbReference type="EMBL" id="XBV26308.1"/>
    </source>
</evidence>
<protein>
    <submittedName>
        <fullName evidence="7">LysR family transcriptional regulator</fullName>
    </submittedName>
</protein>
<dbReference type="Pfam" id="PF03466">
    <property type="entry name" value="LysR_substrate"/>
    <property type="match status" value="1"/>
</dbReference>
<evidence type="ECO:0000256" key="2">
    <source>
        <dbReference type="ARBA" id="ARBA00023015"/>
    </source>
</evidence>
<evidence type="ECO:0000256" key="5">
    <source>
        <dbReference type="SAM" id="MobiDB-lite"/>
    </source>
</evidence>
<dbReference type="Pfam" id="PF00126">
    <property type="entry name" value="HTH_1"/>
    <property type="match status" value="1"/>
</dbReference>
<dbReference type="PROSITE" id="PS50931">
    <property type="entry name" value="HTH_LYSR"/>
    <property type="match status" value="1"/>
</dbReference>
<feature type="domain" description="HTH lysR-type" evidence="6">
    <location>
        <begin position="2"/>
        <end position="59"/>
    </location>
</feature>
<evidence type="ECO:0000256" key="1">
    <source>
        <dbReference type="ARBA" id="ARBA00009437"/>
    </source>
</evidence>
<dbReference type="PANTHER" id="PTHR30346:SF29">
    <property type="entry name" value="LYSR SUBSTRATE-BINDING"/>
    <property type="match status" value="1"/>
</dbReference>
<keyword evidence="2" id="KW-0805">Transcription regulation</keyword>
<proteinExistence type="inferred from homology"/>
<gene>
    <name evidence="7" type="ORF">ABN611_07735</name>
</gene>
<dbReference type="FunFam" id="1.10.10.10:FF:000001">
    <property type="entry name" value="LysR family transcriptional regulator"/>
    <property type="match status" value="1"/>
</dbReference>
<accession>A0AAU7THJ7</accession>
<dbReference type="AlphaFoldDB" id="A0AAU7THJ7"/>
<feature type="compositionally biased region" description="Basic and acidic residues" evidence="5">
    <location>
        <begin position="299"/>
        <end position="310"/>
    </location>
</feature>
<dbReference type="RefSeq" id="WP_350279108.1">
    <property type="nucleotide sequence ID" value="NZ_CP158165.1"/>
</dbReference>
<organism evidence="7">
    <name type="scientific">Kribbella sp. HUAS MG21</name>
    <dbReference type="NCBI Taxonomy" id="3160966"/>
    <lineage>
        <taxon>Bacteria</taxon>
        <taxon>Bacillati</taxon>
        <taxon>Actinomycetota</taxon>
        <taxon>Actinomycetes</taxon>
        <taxon>Propionibacteriales</taxon>
        <taxon>Kribbellaceae</taxon>
        <taxon>Kribbella</taxon>
    </lineage>
</organism>
<keyword evidence="3" id="KW-0238">DNA-binding</keyword>
<name>A0AAU7THJ7_9ACTN</name>
<reference evidence="7" key="1">
    <citation type="submission" date="2024-06" db="EMBL/GenBank/DDBJ databases">
        <title>Kribbella sp. strain HUAS MG21 genome sequences.</title>
        <authorList>
            <person name="Mo P."/>
        </authorList>
    </citation>
    <scope>NUCLEOTIDE SEQUENCE</scope>
    <source>
        <strain evidence="7">HUAS MG21</strain>
    </source>
</reference>
<feature type="region of interest" description="Disordered" evidence="5">
    <location>
        <begin position="299"/>
        <end position="338"/>
    </location>
</feature>
<dbReference type="GO" id="GO:0032993">
    <property type="term" value="C:protein-DNA complex"/>
    <property type="evidence" value="ECO:0007669"/>
    <property type="project" value="TreeGrafter"/>
</dbReference>
<dbReference type="PANTHER" id="PTHR30346">
    <property type="entry name" value="TRANSCRIPTIONAL DUAL REGULATOR HCAR-RELATED"/>
    <property type="match status" value="1"/>
</dbReference>
<dbReference type="PRINTS" id="PR00039">
    <property type="entry name" value="HTHLYSR"/>
</dbReference>
<dbReference type="Gene3D" id="1.10.10.10">
    <property type="entry name" value="Winged helix-like DNA-binding domain superfamily/Winged helix DNA-binding domain"/>
    <property type="match status" value="1"/>
</dbReference>
<sequence length="338" mass="36298">MLDVEKLATLRAVVRHGSFSSAAQALHLTQPAVSRQVSSLERCVGAQLVVRTHRGVRATEAGELLLRHTDAILNRLALAEWEVGQLAGLRGSTIRLGSFFSALVHLSSELAFLLEERHPGLTIADDLVNREEALTKLVRGALDVALVFEHAQEPAGPTENVDIVTLFDDPLTVLLPARHWLADRPAVQLSDLGNETWIRAHTGSAARMIDRLLTLTDADPSIRLAGNGDEPIEAQALVAAGAGIAFAHRLNVVLEPDQLAIKPLRGLQNEHRHIQAACRTGERTPTVAATMTALTEIGHHHGSLNDDPPKTRNPQSPANPIGGASAEFSGKPPRSHAP</sequence>
<evidence type="ECO:0000259" key="6">
    <source>
        <dbReference type="PROSITE" id="PS50931"/>
    </source>
</evidence>
<dbReference type="InterPro" id="IPR036390">
    <property type="entry name" value="WH_DNA-bd_sf"/>
</dbReference>
<dbReference type="InterPro" id="IPR000847">
    <property type="entry name" value="LysR_HTH_N"/>
</dbReference>
<keyword evidence="4" id="KW-0804">Transcription</keyword>
<evidence type="ECO:0000256" key="4">
    <source>
        <dbReference type="ARBA" id="ARBA00023163"/>
    </source>
</evidence>
<dbReference type="GO" id="GO:0003700">
    <property type="term" value="F:DNA-binding transcription factor activity"/>
    <property type="evidence" value="ECO:0007669"/>
    <property type="project" value="InterPro"/>
</dbReference>
<dbReference type="InterPro" id="IPR005119">
    <property type="entry name" value="LysR_subst-bd"/>
</dbReference>